<feature type="transmembrane region" description="Helical" evidence="1">
    <location>
        <begin position="141"/>
        <end position="160"/>
    </location>
</feature>
<feature type="transmembrane region" description="Helical" evidence="1">
    <location>
        <begin position="172"/>
        <end position="190"/>
    </location>
</feature>
<keyword evidence="1" id="KW-0812">Transmembrane</keyword>
<accession>A0A948S085</accession>
<gene>
    <name evidence="2" type="ORF">KJ970_19950</name>
</gene>
<evidence type="ECO:0000313" key="2">
    <source>
        <dbReference type="EMBL" id="MBU2693196.1"/>
    </source>
</evidence>
<sequence length="272" mass="30281">MLARILIWVLAFFITAASAVYQRVTGPTTPLRGETTVGNTDIKFKLLRTEVVGKDALVAIDVSDPSITGLVKYKRLRSHDDWITLQMIRREGRLTTTLPRQPSAGKMIYFVYLEKGDEPISLSGETPVTIRYKGAVPGVVLWPHVFLIFLAMLFANRTTIEAIRPKGNPSSTLGLTLGLLLIGGMIMGPIMQKYAFGAFWTGFPRGHDLTDNKMLIAVIVWIWAWFRNRGGQRNRAWIIFAGLVVFAIFMIPHSMLGSELDYTNLPEGAGTP</sequence>
<keyword evidence="1" id="KW-1133">Transmembrane helix</keyword>
<name>A0A948S085_UNCEI</name>
<dbReference type="EMBL" id="JAHJDP010000117">
    <property type="protein sequence ID" value="MBU2693196.1"/>
    <property type="molecule type" value="Genomic_DNA"/>
</dbReference>
<dbReference type="Proteomes" id="UP000777784">
    <property type="component" value="Unassembled WGS sequence"/>
</dbReference>
<evidence type="ECO:0000313" key="3">
    <source>
        <dbReference type="Proteomes" id="UP000777784"/>
    </source>
</evidence>
<feature type="transmembrane region" description="Helical" evidence="1">
    <location>
        <begin position="238"/>
        <end position="256"/>
    </location>
</feature>
<evidence type="ECO:0000256" key="1">
    <source>
        <dbReference type="SAM" id="Phobius"/>
    </source>
</evidence>
<comment type="caution">
    <text evidence="2">The sequence shown here is derived from an EMBL/GenBank/DDBJ whole genome shotgun (WGS) entry which is preliminary data.</text>
</comment>
<keyword evidence="1" id="KW-0472">Membrane</keyword>
<organism evidence="2 3">
    <name type="scientific">Eiseniibacteriota bacterium</name>
    <dbReference type="NCBI Taxonomy" id="2212470"/>
    <lineage>
        <taxon>Bacteria</taxon>
        <taxon>Candidatus Eiseniibacteriota</taxon>
    </lineage>
</organism>
<proteinExistence type="predicted"/>
<reference evidence="2" key="1">
    <citation type="submission" date="2021-05" db="EMBL/GenBank/DDBJ databases">
        <title>Energy efficiency and biological interactions define the core microbiome of deep oligotrophic groundwater.</title>
        <authorList>
            <person name="Mehrshad M."/>
            <person name="Lopez-Fernandez M."/>
            <person name="Bell E."/>
            <person name="Bernier-Latmani R."/>
            <person name="Bertilsson S."/>
            <person name="Dopson M."/>
        </authorList>
    </citation>
    <scope>NUCLEOTIDE SEQUENCE</scope>
    <source>
        <strain evidence="2">Modern_marine.mb.64</strain>
    </source>
</reference>
<protein>
    <submittedName>
        <fullName evidence="2">Uncharacterized protein</fullName>
    </submittedName>
</protein>
<feature type="transmembrane region" description="Helical" evidence="1">
    <location>
        <begin position="210"/>
        <end position="226"/>
    </location>
</feature>
<dbReference type="AlphaFoldDB" id="A0A948S085"/>